<accession>T1C5Z2</accession>
<comment type="caution">
    <text evidence="1">The sequence shown here is derived from an EMBL/GenBank/DDBJ whole genome shotgun (WGS) entry which is preliminary data.</text>
</comment>
<reference evidence="1" key="1">
    <citation type="submission" date="2013-08" db="EMBL/GenBank/DDBJ databases">
        <authorList>
            <person name="Mendez C."/>
            <person name="Richter M."/>
            <person name="Ferrer M."/>
            <person name="Sanchez J."/>
        </authorList>
    </citation>
    <scope>NUCLEOTIDE SEQUENCE</scope>
</reference>
<evidence type="ECO:0000313" key="1">
    <source>
        <dbReference type="EMBL" id="EQD80886.1"/>
    </source>
</evidence>
<proteinExistence type="predicted"/>
<name>T1C5Z2_9ZZZZ</name>
<gene>
    <name evidence="1" type="ORF">B1A_00413</name>
</gene>
<reference evidence="1" key="2">
    <citation type="journal article" date="2014" name="ISME J.">
        <title>Microbial stratification in low pH oxic and suboxic macroscopic growths along an acid mine drainage.</title>
        <authorList>
            <person name="Mendez-Garcia C."/>
            <person name="Mesa V."/>
            <person name="Sprenger R.R."/>
            <person name="Richter M."/>
            <person name="Diez M.S."/>
            <person name="Solano J."/>
            <person name="Bargiela R."/>
            <person name="Golyshina O.V."/>
            <person name="Manteca A."/>
            <person name="Ramos J.L."/>
            <person name="Gallego J.R."/>
            <person name="Llorente I."/>
            <person name="Martins Dos Santos V.A."/>
            <person name="Jensen O.N."/>
            <person name="Pelaez A.I."/>
            <person name="Sanchez J."/>
            <person name="Ferrer M."/>
        </authorList>
    </citation>
    <scope>NUCLEOTIDE SEQUENCE</scope>
</reference>
<dbReference type="EMBL" id="AUZX01000312">
    <property type="protein sequence ID" value="EQD80886.1"/>
    <property type="molecule type" value="Genomic_DNA"/>
</dbReference>
<organism evidence="1">
    <name type="scientific">mine drainage metagenome</name>
    <dbReference type="NCBI Taxonomy" id="410659"/>
    <lineage>
        <taxon>unclassified sequences</taxon>
        <taxon>metagenomes</taxon>
        <taxon>ecological metagenomes</taxon>
    </lineage>
</organism>
<protein>
    <submittedName>
        <fullName evidence="1">Uncharacterized protein</fullName>
    </submittedName>
</protein>
<dbReference type="AlphaFoldDB" id="T1C5Z2"/>
<sequence>MPGGAMICSGISREETERTEEALKKLPATLQYLPGERYDTFLLEKKGERIS</sequence>